<feature type="region of interest" description="Disordered" evidence="2">
    <location>
        <begin position="1"/>
        <end position="36"/>
    </location>
</feature>
<reference evidence="3 4" key="1">
    <citation type="journal article" date="2014" name="Nat. Commun.">
        <title>Klebsormidium flaccidum genome reveals primary factors for plant terrestrial adaptation.</title>
        <authorList>
            <person name="Hori K."/>
            <person name="Maruyama F."/>
            <person name="Fujisawa T."/>
            <person name="Togashi T."/>
            <person name="Yamamoto N."/>
            <person name="Seo M."/>
            <person name="Sato S."/>
            <person name="Yamada T."/>
            <person name="Mori H."/>
            <person name="Tajima N."/>
            <person name="Moriyama T."/>
            <person name="Ikeuchi M."/>
            <person name="Watanabe M."/>
            <person name="Wada H."/>
            <person name="Kobayashi K."/>
            <person name="Saito M."/>
            <person name="Masuda T."/>
            <person name="Sasaki-Sekimoto Y."/>
            <person name="Mashiguchi K."/>
            <person name="Awai K."/>
            <person name="Shimojima M."/>
            <person name="Masuda S."/>
            <person name="Iwai M."/>
            <person name="Nobusawa T."/>
            <person name="Narise T."/>
            <person name="Kondo S."/>
            <person name="Saito H."/>
            <person name="Sato R."/>
            <person name="Murakawa M."/>
            <person name="Ihara Y."/>
            <person name="Oshima-Yamada Y."/>
            <person name="Ohtaka K."/>
            <person name="Satoh M."/>
            <person name="Sonobe K."/>
            <person name="Ishii M."/>
            <person name="Ohtani R."/>
            <person name="Kanamori-Sato M."/>
            <person name="Honoki R."/>
            <person name="Miyazaki D."/>
            <person name="Mochizuki H."/>
            <person name="Umetsu J."/>
            <person name="Higashi K."/>
            <person name="Shibata D."/>
            <person name="Kamiya Y."/>
            <person name="Sato N."/>
            <person name="Nakamura Y."/>
            <person name="Tabata S."/>
            <person name="Ida S."/>
            <person name="Kurokawa K."/>
            <person name="Ohta H."/>
        </authorList>
    </citation>
    <scope>NUCLEOTIDE SEQUENCE [LARGE SCALE GENOMIC DNA]</scope>
    <source>
        <strain evidence="3 4">NIES-2285</strain>
    </source>
</reference>
<keyword evidence="1" id="KW-0175">Coiled coil</keyword>
<gene>
    <name evidence="3" type="ORF">KFL_011700010</name>
</gene>
<feature type="coiled-coil region" evidence="1">
    <location>
        <begin position="892"/>
        <end position="1118"/>
    </location>
</feature>
<feature type="coiled-coil region" evidence="1">
    <location>
        <begin position="71"/>
        <end position="140"/>
    </location>
</feature>
<organism evidence="3 4">
    <name type="scientific">Klebsormidium nitens</name>
    <name type="common">Green alga</name>
    <name type="synonym">Ulothrix nitens</name>
    <dbReference type="NCBI Taxonomy" id="105231"/>
    <lineage>
        <taxon>Eukaryota</taxon>
        <taxon>Viridiplantae</taxon>
        <taxon>Streptophyta</taxon>
        <taxon>Klebsormidiophyceae</taxon>
        <taxon>Klebsormidiales</taxon>
        <taxon>Klebsormidiaceae</taxon>
        <taxon>Klebsormidium</taxon>
    </lineage>
</organism>
<protein>
    <submittedName>
        <fullName evidence="3">Uncharacterized protein</fullName>
    </submittedName>
</protein>
<dbReference type="EMBL" id="DF238119">
    <property type="protein sequence ID" value="GAQ92855.1"/>
    <property type="molecule type" value="Genomic_DNA"/>
</dbReference>
<name>A0A1Y1IPL8_KLENI</name>
<proteinExistence type="predicted"/>
<evidence type="ECO:0000256" key="1">
    <source>
        <dbReference type="SAM" id="Coils"/>
    </source>
</evidence>
<keyword evidence="4" id="KW-1185">Reference proteome</keyword>
<evidence type="ECO:0000313" key="3">
    <source>
        <dbReference type="EMBL" id="GAQ92855.1"/>
    </source>
</evidence>
<dbReference type="OMA" id="ELKRWVI"/>
<evidence type="ECO:0000256" key="2">
    <source>
        <dbReference type="SAM" id="MobiDB-lite"/>
    </source>
</evidence>
<feature type="coiled-coil region" evidence="1">
    <location>
        <begin position="545"/>
        <end position="621"/>
    </location>
</feature>
<sequence length="1377" mass="160833">MSRRKRTAEHVGLTNDTLGNDATYDGPVTRSRGHHDQTQRVLRLFKRQREEGPSVVAPIQEGLVEAHAQATANYESQIEILQARIDEYQLIQNQTDNELRREWASRGIVNSQLTESKRRIMDLEKDIERIRREGRKTEDKLQNELDYEKRSRKVQMDRLEKERSAEMKKSLAEQAEKHRKREEELRILQEKEKARYDAKVDELREEREKALTRQKELSEAAEAKRATEIEDLERKRRRAEEEVKKLKEELQKKEHEREVEITGWSHVRKGLTLANQQLTRENTDLQTAREEAVALMDRLRTVYKNLQRRAYDLPRPVETDEELTNALEPLIKDLVSDRSRQSDQLDDIFQRVTRALSNFRGFCERAGNRVNLSDSNDIQTMIGNLENSLTHAQKMHEGARETILELERTAETRKRDLERALRDLDDLLSGTVRADASEQVKTIKDRLDAAREEARAFGKAAARAEELRRAKEAEAELTGAQLERSRQEVRELNSVVARGNEREESIRKNIREFEKLCRDALVSQEHREQLLNHADPKLREVGSIVKTLLDSKESIERALRESRERERARMELDDEIEELKASKRALEVQNAELIAKASDLRNEVQRSNAEHEREKSRMTAEYRAREAAWQRSAQDVSRQRETWMQEAKSRFEQVYATRVRELDGFRAQAAAEVDAHRADRVAMEGRVLIAEQKAREAEQKAEQRIAEIGAQVQQIEKNYTDASEEKQRKLEELNVQLRASTEEKDVLLRSEKALRDELAAVTKRADESQKRVTELTEEINDLNSSEQQLTDIIARLRAQIEENRIQRETAQSTRNLQIEGLRKTVDGLKVENQRIQLELERVREAAEVSAREGREKDEEATRLRRAISARESEIGRKEQAHARAIAERDGRIAGLEADSRALRERIEEVQRRASRNEAMAKRRLGNRLAEQEGAKTAALAQFSSLRKEVEDLTSERKALKKLEKESRAEATKASGSALRQEKRAEMLAAEVERLQRSMNEANEEIDRARGGIRERDAELNAMTDELRKADEERRAVQEKEKQSREELKRMMDAVDRAEERQEALRARALRRQLDKEREAKVTLEGELKGEIERTKNLLERSQRETQELTRELGRANDTVVRMTEATTEVRREHLVHVNRLEETLRARETAHLEQLQRVQLDEETTRQNLERRHGEALHQANERLDGAQEEVENYRMRLEEVERDAHRADVANREVVRKLEQELSAAKRAIDERVSEAVRAARDEAWTRAAAQMNESEVRMRKLEEENAALRKDIEQRKNQYEAQAKSTKDEYAQALLDAERRAREELLAKEQRLQQMESDFRNQNGDLRARLSRTTVQLRSAELALMERRKQERGEWRRESDEAKCLEIHPMHFRIR</sequence>
<dbReference type="Proteomes" id="UP000054558">
    <property type="component" value="Unassembled WGS sequence"/>
</dbReference>
<feature type="coiled-coil region" evidence="1">
    <location>
        <begin position="403"/>
        <end position="502"/>
    </location>
</feature>
<accession>A0A1Y1IPL8</accession>
<feature type="coiled-coil region" evidence="1">
    <location>
        <begin position="1152"/>
        <end position="1320"/>
    </location>
</feature>
<feature type="coiled-coil region" evidence="1">
    <location>
        <begin position="680"/>
        <end position="852"/>
    </location>
</feature>
<feature type="region of interest" description="Disordered" evidence="2">
    <location>
        <begin position="149"/>
        <end position="181"/>
    </location>
</feature>
<evidence type="ECO:0000313" key="4">
    <source>
        <dbReference type="Proteomes" id="UP000054558"/>
    </source>
</evidence>